<reference evidence="1" key="1">
    <citation type="submission" date="2021-06" db="EMBL/GenBank/DDBJ databases">
        <authorList>
            <person name="Kallberg Y."/>
            <person name="Tangrot J."/>
            <person name="Rosling A."/>
        </authorList>
    </citation>
    <scope>NUCLEOTIDE SEQUENCE</scope>
    <source>
        <strain evidence="1">IL203A</strain>
    </source>
</reference>
<sequence>MPSMITKPQKIEEEESEEFELEGETKSEFEEKKLENCLFRYFEDKSQNFYYHQNRVKVSIRDVDDNSAVTHNNNYKQGNEGCSDNESEETYEFLFNDVEIF</sequence>
<accession>A0ACA9MWB0</accession>
<keyword evidence="2" id="KW-1185">Reference proteome</keyword>
<protein>
    <submittedName>
        <fullName evidence="1">11890_t:CDS:1</fullName>
    </submittedName>
</protein>
<organism evidence="1 2">
    <name type="scientific">Dentiscutata heterogama</name>
    <dbReference type="NCBI Taxonomy" id="1316150"/>
    <lineage>
        <taxon>Eukaryota</taxon>
        <taxon>Fungi</taxon>
        <taxon>Fungi incertae sedis</taxon>
        <taxon>Mucoromycota</taxon>
        <taxon>Glomeromycotina</taxon>
        <taxon>Glomeromycetes</taxon>
        <taxon>Diversisporales</taxon>
        <taxon>Gigasporaceae</taxon>
        <taxon>Dentiscutata</taxon>
    </lineage>
</organism>
<proteinExistence type="predicted"/>
<evidence type="ECO:0000313" key="1">
    <source>
        <dbReference type="EMBL" id="CAG8616692.1"/>
    </source>
</evidence>
<dbReference type="EMBL" id="CAJVPU010011667">
    <property type="protein sequence ID" value="CAG8616692.1"/>
    <property type="molecule type" value="Genomic_DNA"/>
</dbReference>
<evidence type="ECO:0000313" key="2">
    <source>
        <dbReference type="Proteomes" id="UP000789702"/>
    </source>
</evidence>
<comment type="caution">
    <text evidence="1">The sequence shown here is derived from an EMBL/GenBank/DDBJ whole genome shotgun (WGS) entry which is preliminary data.</text>
</comment>
<name>A0ACA9MWB0_9GLOM</name>
<dbReference type="Proteomes" id="UP000789702">
    <property type="component" value="Unassembled WGS sequence"/>
</dbReference>
<gene>
    <name evidence="1" type="ORF">DHETER_LOCUS7851</name>
</gene>